<dbReference type="InterPro" id="IPR039425">
    <property type="entry name" value="RNA_pol_sigma-70-like"/>
</dbReference>
<evidence type="ECO:0000313" key="8">
    <source>
        <dbReference type="Proteomes" id="UP000198757"/>
    </source>
</evidence>
<name>A0A1G6RK22_NIADE</name>
<keyword evidence="2" id="KW-0805">Transcription regulation</keyword>
<evidence type="ECO:0000256" key="3">
    <source>
        <dbReference type="ARBA" id="ARBA00023082"/>
    </source>
</evidence>
<dbReference type="Gene3D" id="1.10.1740.10">
    <property type="match status" value="1"/>
</dbReference>
<dbReference type="OrthoDB" id="659361at2"/>
<accession>A0A1G6RK22</accession>
<dbReference type="Pfam" id="PF04542">
    <property type="entry name" value="Sigma70_r2"/>
    <property type="match status" value="1"/>
</dbReference>
<dbReference type="EMBL" id="FMZO01000005">
    <property type="protein sequence ID" value="SDD04982.1"/>
    <property type="molecule type" value="Genomic_DNA"/>
</dbReference>
<dbReference type="InterPro" id="IPR007627">
    <property type="entry name" value="RNA_pol_sigma70_r2"/>
</dbReference>
<dbReference type="SUPFAM" id="SSF88659">
    <property type="entry name" value="Sigma3 and sigma4 domains of RNA polymerase sigma factors"/>
    <property type="match status" value="1"/>
</dbReference>
<dbReference type="Proteomes" id="UP000198757">
    <property type="component" value="Unassembled WGS sequence"/>
</dbReference>
<evidence type="ECO:0000259" key="6">
    <source>
        <dbReference type="Pfam" id="PF08281"/>
    </source>
</evidence>
<dbReference type="SUPFAM" id="SSF88946">
    <property type="entry name" value="Sigma2 domain of RNA polymerase sigma factors"/>
    <property type="match status" value="1"/>
</dbReference>
<dbReference type="InterPro" id="IPR014327">
    <property type="entry name" value="RNA_pol_sigma70_bacteroid"/>
</dbReference>
<feature type="domain" description="RNA polymerase sigma factor 70 region 4 type 2" evidence="6">
    <location>
        <begin position="120"/>
        <end position="172"/>
    </location>
</feature>
<dbReference type="InterPro" id="IPR013324">
    <property type="entry name" value="RNA_pol_sigma_r3/r4-like"/>
</dbReference>
<proteinExistence type="inferred from homology"/>
<dbReference type="GO" id="GO:0016987">
    <property type="term" value="F:sigma factor activity"/>
    <property type="evidence" value="ECO:0007669"/>
    <property type="project" value="UniProtKB-KW"/>
</dbReference>
<organism evidence="7 8">
    <name type="scientific">Niabella drilacis (strain DSM 25811 / CCM 8410 / CCUG 62505 / LMG 26954 / E90)</name>
    <dbReference type="NCBI Taxonomy" id="1285928"/>
    <lineage>
        <taxon>Bacteria</taxon>
        <taxon>Pseudomonadati</taxon>
        <taxon>Bacteroidota</taxon>
        <taxon>Chitinophagia</taxon>
        <taxon>Chitinophagales</taxon>
        <taxon>Chitinophagaceae</taxon>
        <taxon>Niabella</taxon>
    </lineage>
</organism>
<reference evidence="8" key="1">
    <citation type="submission" date="2016-10" db="EMBL/GenBank/DDBJ databases">
        <authorList>
            <person name="Varghese N."/>
            <person name="Submissions S."/>
        </authorList>
    </citation>
    <scope>NUCLEOTIDE SEQUENCE [LARGE SCALE GENOMIC DNA]</scope>
    <source>
        <strain evidence="8">DSM 25811 / CCM 8410 / LMG 26954 / E90</strain>
    </source>
</reference>
<comment type="similarity">
    <text evidence="1">Belongs to the sigma-70 factor family. ECF subfamily.</text>
</comment>
<dbReference type="CDD" id="cd06171">
    <property type="entry name" value="Sigma70_r4"/>
    <property type="match status" value="1"/>
</dbReference>
<evidence type="ECO:0000313" key="7">
    <source>
        <dbReference type="EMBL" id="SDD04982.1"/>
    </source>
</evidence>
<keyword evidence="8" id="KW-1185">Reference proteome</keyword>
<dbReference type="InterPro" id="IPR014284">
    <property type="entry name" value="RNA_pol_sigma-70_dom"/>
</dbReference>
<dbReference type="GO" id="GO:0003677">
    <property type="term" value="F:DNA binding"/>
    <property type="evidence" value="ECO:0007669"/>
    <property type="project" value="InterPro"/>
</dbReference>
<evidence type="ECO:0000256" key="2">
    <source>
        <dbReference type="ARBA" id="ARBA00023015"/>
    </source>
</evidence>
<sequence length="194" mass="22471">MQRTDLPYLIKWISEEGNEQAFDALMRYYYPGLLSFACSILNDRPLSEEVIQDIFVQLWVNRKTLPAIQNLSNYLYRAVKQSCYTQFAKRKKIHFEEPGESLPVAYTAPDSTLISRENLQQIADAVNQLPSRCRLIFRLVKDEGLKYKEVAEILDLSVKTVEAQMSIALKTLSRALEAAFPEEGRHFFRKKRSS</sequence>
<evidence type="ECO:0000256" key="1">
    <source>
        <dbReference type="ARBA" id="ARBA00010641"/>
    </source>
</evidence>
<dbReference type="NCBIfam" id="TIGR02985">
    <property type="entry name" value="Sig70_bacteroi1"/>
    <property type="match status" value="1"/>
</dbReference>
<dbReference type="InterPro" id="IPR013249">
    <property type="entry name" value="RNA_pol_sigma70_r4_t2"/>
</dbReference>
<dbReference type="RefSeq" id="WP_090390326.1">
    <property type="nucleotide sequence ID" value="NZ_FMZO01000005.1"/>
</dbReference>
<protein>
    <submittedName>
        <fullName evidence="7">RNA polymerase sigma-70 factor, ECF subfamily</fullName>
    </submittedName>
</protein>
<dbReference type="PANTHER" id="PTHR43133">
    <property type="entry name" value="RNA POLYMERASE ECF-TYPE SIGMA FACTO"/>
    <property type="match status" value="1"/>
</dbReference>
<dbReference type="AlphaFoldDB" id="A0A1G6RK22"/>
<dbReference type="STRING" id="1285928.SAMN04487894_105311"/>
<feature type="domain" description="RNA polymerase sigma-70 region 2" evidence="5">
    <location>
        <begin position="25"/>
        <end position="92"/>
    </location>
</feature>
<dbReference type="Gene3D" id="1.10.10.10">
    <property type="entry name" value="Winged helix-like DNA-binding domain superfamily/Winged helix DNA-binding domain"/>
    <property type="match status" value="1"/>
</dbReference>
<dbReference type="InterPro" id="IPR013325">
    <property type="entry name" value="RNA_pol_sigma_r2"/>
</dbReference>
<dbReference type="GO" id="GO:0006352">
    <property type="term" value="P:DNA-templated transcription initiation"/>
    <property type="evidence" value="ECO:0007669"/>
    <property type="project" value="InterPro"/>
</dbReference>
<evidence type="ECO:0000259" key="5">
    <source>
        <dbReference type="Pfam" id="PF04542"/>
    </source>
</evidence>
<keyword evidence="4" id="KW-0804">Transcription</keyword>
<dbReference type="InterPro" id="IPR036388">
    <property type="entry name" value="WH-like_DNA-bd_sf"/>
</dbReference>
<keyword evidence="3" id="KW-0731">Sigma factor</keyword>
<dbReference type="Pfam" id="PF08281">
    <property type="entry name" value="Sigma70_r4_2"/>
    <property type="match status" value="1"/>
</dbReference>
<evidence type="ECO:0000256" key="4">
    <source>
        <dbReference type="ARBA" id="ARBA00023163"/>
    </source>
</evidence>
<gene>
    <name evidence="7" type="ORF">SAMN04487894_105311</name>
</gene>
<dbReference type="PANTHER" id="PTHR43133:SF46">
    <property type="entry name" value="RNA POLYMERASE SIGMA-70 FACTOR ECF SUBFAMILY"/>
    <property type="match status" value="1"/>
</dbReference>
<dbReference type="NCBIfam" id="TIGR02937">
    <property type="entry name" value="sigma70-ECF"/>
    <property type="match status" value="1"/>
</dbReference>